<dbReference type="PANTHER" id="PTHR33445:SF2">
    <property type="entry name" value="ATP SYNTHASE SUBUNIT B', CHLOROPLASTIC"/>
    <property type="match status" value="1"/>
</dbReference>
<dbReference type="NCBIfam" id="TIGR01144">
    <property type="entry name" value="ATP_synt_b"/>
    <property type="match status" value="1"/>
</dbReference>
<comment type="function">
    <text evidence="10 12">F(1)F(0) ATP synthase produces ATP from ADP in the presence of a proton or sodium gradient. F-type ATPases consist of two structural domains, F(1) containing the extramembraneous catalytic core and F(0) containing the membrane proton channel, linked together by a central stalk and a peripheral stalk. During catalysis, ATP synthesis in the catalytic domain of F(1) is coupled via a rotary mechanism of the central stalk subunits to proton translocation.</text>
</comment>
<dbReference type="GO" id="GO:0012505">
    <property type="term" value="C:endomembrane system"/>
    <property type="evidence" value="ECO:0007669"/>
    <property type="project" value="UniProtKB-SubCell"/>
</dbReference>
<dbReference type="InterPro" id="IPR050059">
    <property type="entry name" value="ATP_synthase_B_chain"/>
</dbReference>
<dbReference type="RefSeq" id="WP_022035296.1">
    <property type="nucleotide sequence ID" value="NZ_CP173382.1"/>
</dbReference>
<evidence type="ECO:0000256" key="6">
    <source>
        <dbReference type="ARBA" id="ARBA00022989"/>
    </source>
</evidence>
<evidence type="ECO:0000256" key="4">
    <source>
        <dbReference type="ARBA" id="ARBA00022692"/>
    </source>
</evidence>
<dbReference type="InterPro" id="IPR002146">
    <property type="entry name" value="ATP_synth_b/b'su_bac/chlpt"/>
</dbReference>
<keyword evidence="3 12" id="KW-0138">CF(0)</keyword>
<keyword evidence="4 12" id="KW-0812">Transmembrane</keyword>
<dbReference type="InterPro" id="IPR005864">
    <property type="entry name" value="ATP_synth_F0_bsu_bac"/>
</dbReference>
<dbReference type="Gene3D" id="6.10.250.1580">
    <property type="match status" value="1"/>
</dbReference>
<dbReference type="GO" id="GO:0046933">
    <property type="term" value="F:proton-transporting ATP synthase activity, rotational mechanism"/>
    <property type="evidence" value="ECO:0007669"/>
    <property type="project" value="UniProtKB-UniRule"/>
</dbReference>
<comment type="subunit">
    <text evidence="12">F-type ATPases have 2 components, F(1) - the catalytic core - and F(0) - the membrane proton channel. F(1) has five subunits: alpha(3), beta(3), gamma(1), delta(1), epsilon(1). F(0) has three main subunits: a(1), b(2) and c(10-14). The alpha and beta chains form an alternating ring which encloses part of the gamma chain. F(1) is attached to F(0) by a central stalk formed by the gamma and epsilon chains, while a peripheral stalk is formed by the delta and b chains.</text>
</comment>
<reference evidence="14 15" key="1">
    <citation type="submission" date="2015-09" db="EMBL/GenBank/DDBJ databases">
        <authorList>
            <consortium name="Pathogen Informatics"/>
        </authorList>
    </citation>
    <scope>NUCLEOTIDE SEQUENCE [LARGE SCALE GENOMIC DNA]</scope>
    <source>
        <strain evidence="14 15">2789STDY5608891</strain>
    </source>
</reference>
<evidence type="ECO:0000256" key="3">
    <source>
        <dbReference type="ARBA" id="ARBA00022547"/>
    </source>
</evidence>
<protein>
    <recommendedName>
        <fullName evidence="12">ATP synthase subunit b</fullName>
    </recommendedName>
    <alternativeName>
        <fullName evidence="12">ATP synthase F(0) sector subunit b</fullName>
    </alternativeName>
    <alternativeName>
        <fullName evidence="12">ATPase subunit I</fullName>
    </alternativeName>
    <alternativeName>
        <fullName evidence="12">F-type ATPase subunit b</fullName>
        <shortName evidence="12">F-ATPase subunit b</shortName>
    </alternativeName>
</protein>
<dbReference type="SUPFAM" id="SSF81573">
    <property type="entry name" value="F1F0 ATP synthase subunit B, membrane domain"/>
    <property type="match status" value="1"/>
</dbReference>
<keyword evidence="5 12" id="KW-0375">Hydrogen ion transport</keyword>
<comment type="similarity">
    <text evidence="1 12 13">Belongs to the ATPase B chain family.</text>
</comment>
<evidence type="ECO:0000256" key="2">
    <source>
        <dbReference type="ARBA" id="ARBA00022448"/>
    </source>
</evidence>
<evidence type="ECO:0000256" key="10">
    <source>
        <dbReference type="ARBA" id="ARBA00025198"/>
    </source>
</evidence>
<dbReference type="AlphaFoldDB" id="A0A173V561"/>
<keyword evidence="12" id="KW-1003">Cell membrane</keyword>
<dbReference type="Proteomes" id="UP000095492">
    <property type="component" value="Unassembled WGS sequence"/>
</dbReference>
<dbReference type="Pfam" id="PF00430">
    <property type="entry name" value="ATP-synt_B"/>
    <property type="match status" value="1"/>
</dbReference>
<evidence type="ECO:0000256" key="1">
    <source>
        <dbReference type="ARBA" id="ARBA00005513"/>
    </source>
</evidence>
<evidence type="ECO:0000256" key="13">
    <source>
        <dbReference type="RuleBase" id="RU003848"/>
    </source>
</evidence>
<proteinExistence type="inferred from homology"/>
<feature type="transmembrane region" description="Helical" evidence="12">
    <location>
        <begin position="6"/>
        <end position="22"/>
    </location>
</feature>
<evidence type="ECO:0000313" key="15">
    <source>
        <dbReference type="Proteomes" id="UP000095492"/>
    </source>
</evidence>
<dbReference type="EMBL" id="CYYA01000021">
    <property type="protein sequence ID" value="CUN21860.1"/>
    <property type="molecule type" value="Genomic_DNA"/>
</dbReference>
<evidence type="ECO:0000256" key="12">
    <source>
        <dbReference type="HAMAP-Rule" id="MF_01398"/>
    </source>
</evidence>
<evidence type="ECO:0000256" key="11">
    <source>
        <dbReference type="ARBA" id="ARBA00037847"/>
    </source>
</evidence>
<organism evidence="14 15">
    <name type="scientific">Eubacterium ramulus</name>
    <dbReference type="NCBI Taxonomy" id="39490"/>
    <lineage>
        <taxon>Bacteria</taxon>
        <taxon>Bacillati</taxon>
        <taxon>Bacillota</taxon>
        <taxon>Clostridia</taxon>
        <taxon>Eubacteriales</taxon>
        <taxon>Eubacteriaceae</taxon>
        <taxon>Eubacterium</taxon>
    </lineage>
</organism>
<comment type="subcellular location">
    <subcellularLocation>
        <location evidence="12">Cell membrane</location>
        <topology evidence="12">Single-pass membrane protein</topology>
    </subcellularLocation>
    <subcellularLocation>
        <location evidence="11">Endomembrane system</location>
        <topology evidence="11">Single-pass membrane protein</topology>
    </subcellularLocation>
</comment>
<keyword evidence="6 12" id="KW-1133">Transmembrane helix</keyword>
<dbReference type="CDD" id="cd06503">
    <property type="entry name" value="ATP-synt_Fo_b"/>
    <property type="match status" value="1"/>
</dbReference>
<dbReference type="GO" id="GO:0046961">
    <property type="term" value="F:proton-transporting ATPase activity, rotational mechanism"/>
    <property type="evidence" value="ECO:0007669"/>
    <property type="project" value="TreeGrafter"/>
</dbReference>
<comment type="function">
    <text evidence="12">Component of the F(0) channel, it forms part of the peripheral stalk, linking F(1) to F(0).</text>
</comment>
<dbReference type="GO" id="GO:0045259">
    <property type="term" value="C:proton-transporting ATP synthase complex"/>
    <property type="evidence" value="ECO:0007669"/>
    <property type="project" value="UniProtKB-KW"/>
</dbReference>
<sequence>MLRIDSNLIWIIVNLLIFYFLIRKFLFKPVLNIIEKRKQMVAEQFEKADTVNAEALELKTQYEASLQGAKEEAVQIVADARERADVQYKQIVSDAEKRSEALLEKTNQDMEKERDRALQSVQKEISTLAMAAAIKIIGENSSKVTDEQLYNEFLSKTGDKHDSNNG</sequence>
<gene>
    <name evidence="12 14" type="primary">atpF</name>
    <name evidence="14" type="ORF">ERS852448_02495</name>
</gene>
<evidence type="ECO:0000313" key="14">
    <source>
        <dbReference type="EMBL" id="CUN21860.1"/>
    </source>
</evidence>
<keyword evidence="2 12" id="KW-0813">Transport</keyword>
<evidence type="ECO:0000256" key="5">
    <source>
        <dbReference type="ARBA" id="ARBA00022781"/>
    </source>
</evidence>
<name>A0A173V561_EUBRA</name>
<dbReference type="STRING" id="39490.ERS852448_02495"/>
<evidence type="ECO:0000256" key="7">
    <source>
        <dbReference type="ARBA" id="ARBA00023065"/>
    </source>
</evidence>
<dbReference type="PANTHER" id="PTHR33445">
    <property type="entry name" value="ATP SYNTHASE SUBUNIT B', CHLOROPLASTIC"/>
    <property type="match status" value="1"/>
</dbReference>
<dbReference type="HAMAP" id="MF_01398">
    <property type="entry name" value="ATP_synth_b_bprime"/>
    <property type="match status" value="1"/>
</dbReference>
<dbReference type="GO" id="GO:0005886">
    <property type="term" value="C:plasma membrane"/>
    <property type="evidence" value="ECO:0007669"/>
    <property type="project" value="UniProtKB-SubCell"/>
</dbReference>
<dbReference type="InterPro" id="IPR028987">
    <property type="entry name" value="ATP_synth_B-like_membr_sf"/>
</dbReference>
<dbReference type="OrthoDB" id="1770883at2"/>
<keyword evidence="9 12" id="KW-0066">ATP synthesis</keyword>
<keyword evidence="8 12" id="KW-0472">Membrane</keyword>
<dbReference type="GeneID" id="97392322"/>
<keyword evidence="7 12" id="KW-0406">Ion transport</keyword>
<evidence type="ECO:0000256" key="8">
    <source>
        <dbReference type="ARBA" id="ARBA00023136"/>
    </source>
</evidence>
<evidence type="ECO:0000256" key="9">
    <source>
        <dbReference type="ARBA" id="ARBA00023310"/>
    </source>
</evidence>
<accession>A0A173V561</accession>